<gene>
    <name evidence="4" type="ORF">EMWEY_00041180</name>
</gene>
<feature type="region of interest" description="Disordered" evidence="3">
    <location>
        <begin position="1"/>
        <end position="95"/>
    </location>
</feature>
<evidence type="ECO:0000256" key="2">
    <source>
        <dbReference type="ARBA" id="ARBA00022737"/>
    </source>
</evidence>
<evidence type="ECO:0000256" key="3">
    <source>
        <dbReference type="SAM" id="MobiDB-lite"/>
    </source>
</evidence>
<dbReference type="InterPro" id="IPR015915">
    <property type="entry name" value="Kelch-typ_b-propeller"/>
</dbReference>
<feature type="compositionally biased region" description="Low complexity" evidence="3">
    <location>
        <begin position="19"/>
        <end position="46"/>
    </location>
</feature>
<dbReference type="PANTHER" id="PTHR46093:SF18">
    <property type="entry name" value="FIBRONECTIN TYPE-III DOMAIN-CONTAINING PROTEIN"/>
    <property type="match status" value="1"/>
</dbReference>
<keyword evidence="5" id="KW-1185">Reference proteome</keyword>
<reference evidence="4" key="1">
    <citation type="submission" date="2013-10" db="EMBL/GenBank/DDBJ databases">
        <title>Genomic analysis of the causative agents of coccidiosis in chickens.</title>
        <authorList>
            <person name="Reid A.J."/>
            <person name="Blake D."/>
            <person name="Billington K."/>
            <person name="Browne H."/>
            <person name="Dunn M."/>
            <person name="Hung S."/>
            <person name="Kawahara F."/>
            <person name="Miranda-Saavedra D."/>
            <person name="Mourier T."/>
            <person name="Nagra H."/>
            <person name="Otto T.D."/>
            <person name="Rawlings N."/>
            <person name="Sanchez A."/>
            <person name="Sanders M."/>
            <person name="Subramaniam C."/>
            <person name="Tay Y."/>
            <person name="Dear P."/>
            <person name="Doerig C."/>
            <person name="Gruber A."/>
            <person name="Parkinson J."/>
            <person name="Shirley M."/>
            <person name="Wan K.L."/>
            <person name="Berriman M."/>
            <person name="Tomley F."/>
            <person name="Pain A."/>
        </authorList>
    </citation>
    <scope>NUCLEOTIDE SEQUENCE [LARGE SCALE GENOMIC DNA]</scope>
    <source>
        <strain evidence="4">Weybridge</strain>
    </source>
</reference>
<dbReference type="GeneID" id="25338104"/>
<dbReference type="RefSeq" id="XP_013334272.1">
    <property type="nucleotide sequence ID" value="XM_013478818.1"/>
</dbReference>
<sequence>MSDISDFSESELDNPPTPKASAARPKAKAAPTKSAPAAAAAAAAAAESKKKSPDEEKDSKKDKKDQQQQSSSSPKKQQQQQQQHKAPPRSQRSLERAQGVLSPPDFFISKVIHDNECFTPRLGHNVLEAKGIIFIFGGENEEKITTKDLIKFEPNANSFELVETNGKSPSPRRCSSMTLWRDPDAAAAAGGGGGAAGAGAAGAGGLCLLLFGGIGEGNKVLADPFIFDLNNKSWRELGCTDTPSPRHSHAAVYWEQQNKVFIFGGQDEEGAPIKDAHVLEKGVWHKLESASEDLAPSGRCGHSACLCELDKKIFIVIFGGDISCNGKGENDLWLYDVQHDSWDIIDQYAGEPPCPRWKHAAAFFDNRLWIMGGTYAGWFKNYVMSDLYVFDFSARVWFRCDVNPTDLGFHTDVGPLTVLPANRAIYIFGGADQRGYPCADVYRLAPVCTTVSLGALSQDMCKTVKEEALTKLEKKADISSLRAVAAKVGSLSDEEEE</sequence>
<dbReference type="PANTHER" id="PTHR46093">
    <property type="entry name" value="ACYL-COA-BINDING DOMAIN-CONTAINING PROTEIN 5"/>
    <property type="match status" value="1"/>
</dbReference>
<protein>
    <submittedName>
        <fullName evidence="4">Kelch motif domain-containing protein, putative</fullName>
    </submittedName>
</protein>
<proteinExistence type="predicted"/>
<dbReference type="EMBL" id="HG719340">
    <property type="protein sequence ID" value="CDJ57624.1"/>
    <property type="molecule type" value="Genomic_DNA"/>
</dbReference>
<dbReference type="OrthoDB" id="432528at2759"/>
<keyword evidence="2" id="KW-0677">Repeat</keyword>
<dbReference type="Pfam" id="PF24681">
    <property type="entry name" value="Kelch_KLHDC2_KLHL20_DRC7"/>
    <property type="match status" value="1"/>
</dbReference>
<name>U6M5B9_EIMMA</name>
<accession>U6M5B9</accession>
<dbReference type="OMA" id="FNHENWT"/>
<dbReference type="Proteomes" id="UP000030763">
    <property type="component" value="Unassembled WGS sequence"/>
</dbReference>
<evidence type="ECO:0000256" key="1">
    <source>
        <dbReference type="ARBA" id="ARBA00022441"/>
    </source>
</evidence>
<feature type="compositionally biased region" description="Acidic residues" evidence="3">
    <location>
        <begin position="1"/>
        <end position="12"/>
    </location>
</feature>
<reference evidence="4" key="2">
    <citation type="submission" date="2013-10" db="EMBL/GenBank/DDBJ databases">
        <authorList>
            <person name="Aslett M."/>
        </authorList>
    </citation>
    <scope>NUCLEOTIDE SEQUENCE [LARGE SCALE GENOMIC DNA]</scope>
    <source>
        <strain evidence="4">Weybridge</strain>
    </source>
</reference>
<dbReference type="VEuPathDB" id="ToxoDB:EMWEY_00041180"/>
<feature type="compositionally biased region" description="Basic and acidic residues" evidence="3">
    <location>
        <begin position="47"/>
        <end position="66"/>
    </location>
</feature>
<dbReference type="Gene3D" id="2.120.10.80">
    <property type="entry name" value="Kelch-type beta propeller"/>
    <property type="match status" value="2"/>
</dbReference>
<keyword evidence="1" id="KW-0880">Kelch repeat</keyword>
<evidence type="ECO:0000313" key="5">
    <source>
        <dbReference type="Proteomes" id="UP000030763"/>
    </source>
</evidence>
<evidence type="ECO:0000313" key="4">
    <source>
        <dbReference type="EMBL" id="CDJ57624.1"/>
    </source>
</evidence>
<dbReference type="AlphaFoldDB" id="U6M5B9"/>
<feature type="compositionally biased region" description="Low complexity" evidence="3">
    <location>
        <begin position="67"/>
        <end position="91"/>
    </location>
</feature>
<organism evidence="4 5">
    <name type="scientific">Eimeria maxima</name>
    <name type="common">Coccidian parasite</name>
    <dbReference type="NCBI Taxonomy" id="5804"/>
    <lineage>
        <taxon>Eukaryota</taxon>
        <taxon>Sar</taxon>
        <taxon>Alveolata</taxon>
        <taxon>Apicomplexa</taxon>
        <taxon>Conoidasida</taxon>
        <taxon>Coccidia</taxon>
        <taxon>Eucoccidiorida</taxon>
        <taxon>Eimeriorina</taxon>
        <taxon>Eimeriidae</taxon>
        <taxon>Eimeria</taxon>
    </lineage>
</organism>
<dbReference type="SUPFAM" id="SSF117281">
    <property type="entry name" value="Kelch motif"/>
    <property type="match status" value="1"/>
</dbReference>